<evidence type="ECO:0000256" key="1">
    <source>
        <dbReference type="ARBA" id="ARBA00009174"/>
    </source>
</evidence>
<comment type="caution">
    <text evidence="3">The sequence shown here is derived from an EMBL/GenBank/DDBJ whole genome shotgun (WGS) entry which is preliminary data.</text>
</comment>
<accession>A0ABS0NK10</accession>
<keyword evidence="2" id="KW-0456">Lyase</keyword>
<evidence type="ECO:0000256" key="2">
    <source>
        <dbReference type="ARBA" id="ARBA00023239"/>
    </source>
</evidence>
<dbReference type="Gene3D" id="3.10.129.10">
    <property type="entry name" value="Hotdog Thioesterase"/>
    <property type="match status" value="1"/>
</dbReference>
<proteinExistence type="inferred from homology"/>
<dbReference type="InterPro" id="IPR029069">
    <property type="entry name" value="HotDog_dom_sf"/>
</dbReference>
<dbReference type="Pfam" id="PF07977">
    <property type="entry name" value="FabA"/>
    <property type="match status" value="1"/>
</dbReference>
<dbReference type="InterPro" id="IPR013114">
    <property type="entry name" value="FabA_FabZ"/>
</dbReference>
<dbReference type="EMBL" id="JACYXC010000001">
    <property type="protein sequence ID" value="MBH5335535.1"/>
    <property type="molecule type" value="Genomic_DNA"/>
</dbReference>
<dbReference type="PANTHER" id="PTHR30272">
    <property type="entry name" value="3-HYDROXYACYL-[ACYL-CARRIER-PROTEIN] DEHYDRATASE"/>
    <property type="match status" value="1"/>
</dbReference>
<keyword evidence="4" id="KW-1185">Reference proteome</keyword>
<name>A0ABS0NK10_9ACTN</name>
<dbReference type="SUPFAM" id="SSF54637">
    <property type="entry name" value="Thioesterase/thiol ester dehydrase-isomerase"/>
    <property type="match status" value="1"/>
</dbReference>
<organism evidence="3 4">
    <name type="scientific">Streptomyces pactum</name>
    <dbReference type="NCBI Taxonomy" id="68249"/>
    <lineage>
        <taxon>Bacteria</taxon>
        <taxon>Bacillati</taxon>
        <taxon>Actinomycetota</taxon>
        <taxon>Actinomycetes</taxon>
        <taxon>Kitasatosporales</taxon>
        <taxon>Streptomycetaceae</taxon>
        <taxon>Streptomyces</taxon>
    </lineage>
</organism>
<comment type="similarity">
    <text evidence="1">Belongs to the thioester dehydratase family. FabZ subfamily.</text>
</comment>
<protein>
    <recommendedName>
        <fullName evidence="5">3-hydroxyacyl-ACP dehydratase</fullName>
    </recommendedName>
</protein>
<evidence type="ECO:0008006" key="5">
    <source>
        <dbReference type="Google" id="ProtNLM"/>
    </source>
</evidence>
<reference evidence="3 4" key="1">
    <citation type="submission" date="2020-09" db="EMBL/GenBank/DDBJ databases">
        <title>Biosynthesis of the nuclear factor of activated T cells inhibitor NFAT-133 and its congeners in Streptomyces pactum.</title>
        <authorList>
            <person name="Zhou W."/>
            <person name="Posri P."/>
            <person name="Abugrain M.E."/>
            <person name="Weisberg A.J."/>
            <person name="Chang J.H."/>
            <person name="Mahmud T."/>
        </authorList>
    </citation>
    <scope>NUCLEOTIDE SEQUENCE [LARGE SCALE GENOMIC DNA]</scope>
    <source>
        <strain evidence="3 4">ATCC 27456</strain>
    </source>
</reference>
<gene>
    <name evidence="3" type="ORF">IHE55_12285</name>
</gene>
<evidence type="ECO:0000313" key="3">
    <source>
        <dbReference type="EMBL" id="MBH5335535.1"/>
    </source>
</evidence>
<dbReference type="PANTHER" id="PTHR30272:SF1">
    <property type="entry name" value="3-HYDROXYACYL-[ACYL-CARRIER-PROTEIN] DEHYDRATASE"/>
    <property type="match status" value="1"/>
</dbReference>
<evidence type="ECO:0000313" key="4">
    <source>
        <dbReference type="Proteomes" id="UP000807371"/>
    </source>
</evidence>
<dbReference type="RefSeq" id="WP_197989074.1">
    <property type="nucleotide sequence ID" value="NZ_JACYXC010000001.1"/>
</dbReference>
<dbReference type="Proteomes" id="UP000807371">
    <property type="component" value="Unassembled WGS sequence"/>
</dbReference>
<sequence>MSVRVARPLDAVDALEVREDGPDLLVTARKKVCADDPYMPGHFPGHIVYPAVFLVETVRQAVGLACERSHGRWAELAGVRQARFARPLLAGDEAVFEITVSPAGDGIWTARARVSCAGEAAAELSVECAAVPREGDEDAGA</sequence>